<name>A0A2T7G785_9RHOB</name>
<dbReference type="InterPro" id="IPR036701">
    <property type="entry name" value="RraB-like_sf"/>
</dbReference>
<dbReference type="EMBL" id="QCYH01000004">
    <property type="protein sequence ID" value="PVA10291.1"/>
    <property type="molecule type" value="Genomic_DNA"/>
</dbReference>
<dbReference type="InterPro" id="IPR009671">
    <property type="entry name" value="RraB_dom"/>
</dbReference>
<dbReference type="Proteomes" id="UP000244446">
    <property type="component" value="Unassembled WGS sequence"/>
</dbReference>
<dbReference type="AlphaFoldDB" id="A0A2T7G785"/>
<dbReference type="SUPFAM" id="SSF89946">
    <property type="entry name" value="Hypothetical protein VC0424"/>
    <property type="match status" value="1"/>
</dbReference>
<dbReference type="OrthoDB" id="7630283at2"/>
<comment type="caution">
    <text evidence="2">The sequence shown here is derived from an EMBL/GenBank/DDBJ whole genome shotgun (WGS) entry which is preliminary data.</text>
</comment>
<keyword evidence="3" id="KW-1185">Reference proteome</keyword>
<evidence type="ECO:0000313" key="2">
    <source>
        <dbReference type="EMBL" id="PVA10291.1"/>
    </source>
</evidence>
<dbReference type="Pfam" id="PF06877">
    <property type="entry name" value="RraB"/>
    <property type="match status" value="1"/>
</dbReference>
<sequence length="108" mass="11494">MAHDYAAQRSETYAVFAEIAEGADLPDIADIDYAFVPGDAPDWDALEDALSEAGFECARVADDEAAPYLAARLPDQPVTAMAIWLGEETATALALAHGFQPDGWGFMG</sequence>
<evidence type="ECO:0000313" key="3">
    <source>
        <dbReference type="Proteomes" id="UP000244446"/>
    </source>
</evidence>
<dbReference type="RefSeq" id="WP_108691805.1">
    <property type="nucleotide sequence ID" value="NZ_QCYH01000004.1"/>
</dbReference>
<accession>A0A2T7G785</accession>
<organism evidence="2 3">
    <name type="scientific">Pelagivirga sediminicola</name>
    <dbReference type="NCBI Taxonomy" id="2170575"/>
    <lineage>
        <taxon>Bacteria</taxon>
        <taxon>Pseudomonadati</taxon>
        <taxon>Pseudomonadota</taxon>
        <taxon>Alphaproteobacteria</taxon>
        <taxon>Rhodobacterales</taxon>
        <taxon>Paracoccaceae</taxon>
        <taxon>Pelagivirga</taxon>
    </lineage>
</organism>
<gene>
    <name evidence="2" type="ORF">DC366_08585</name>
</gene>
<feature type="domain" description="Regulator of ribonuclease activity B" evidence="1">
    <location>
        <begin position="11"/>
        <end position="105"/>
    </location>
</feature>
<reference evidence="2 3" key="1">
    <citation type="submission" date="2018-04" db="EMBL/GenBank/DDBJ databases">
        <title>Pelagivirga bohaiensis gen. nov., sp. nov., a bacterium isolated from the Bohai Sea.</title>
        <authorList>
            <person name="Ji X."/>
        </authorList>
    </citation>
    <scope>NUCLEOTIDE SEQUENCE [LARGE SCALE GENOMIC DNA]</scope>
    <source>
        <strain evidence="2 3">BH-SD19</strain>
    </source>
</reference>
<proteinExistence type="predicted"/>
<evidence type="ECO:0000259" key="1">
    <source>
        <dbReference type="Pfam" id="PF06877"/>
    </source>
</evidence>
<protein>
    <recommendedName>
        <fullName evidence="1">Regulator of ribonuclease activity B domain-containing protein</fullName>
    </recommendedName>
</protein>